<evidence type="ECO:0000256" key="2">
    <source>
        <dbReference type="ARBA" id="ARBA00008857"/>
    </source>
</evidence>
<reference evidence="9 10" key="1">
    <citation type="submission" date="2021-10" db="EMBL/GenBank/DDBJ databases">
        <title>Anaerobic single-cell dispensing facilitates the cultivation of human gut bacteria.</title>
        <authorList>
            <person name="Afrizal A."/>
        </authorList>
    </citation>
    <scope>NUCLEOTIDE SEQUENCE [LARGE SCALE GENOMIC DNA]</scope>
    <source>
        <strain evidence="9 10">CLA-AA-H276</strain>
    </source>
</reference>
<dbReference type="InterPro" id="IPR044068">
    <property type="entry name" value="CB"/>
</dbReference>
<dbReference type="GO" id="GO:0003677">
    <property type="term" value="F:DNA binding"/>
    <property type="evidence" value="ECO:0007669"/>
    <property type="project" value="UniProtKB-UniRule"/>
</dbReference>
<keyword evidence="3" id="KW-0229">DNA integration</keyword>
<dbReference type="Pfam" id="PF02899">
    <property type="entry name" value="Phage_int_SAM_1"/>
    <property type="match status" value="1"/>
</dbReference>
<dbReference type="SUPFAM" id="SSF56349">
    <property type="entry name" value="DNA breaking-rejoining enzymes"/>
    <property type="match status" value="1"/>
</dbReference>
<dbReference type="Gene3D" id="1.10.150.130">
    <property type="match status" value="1"/>
</dbReference>
<dbReference type="InterPro" id="IPR050090">
    <property type="entry name" value="Tyrosine_recombinase_XerCD"/>
</dbReference>
<dbReference type="InterPro" id="IPR010998">
    <property type="entry name" value="Integrase_recombinase_N"/>
</dbReference>
<organism evidence="9 10">
    <name type="scientific">Hominiventricola filiformis</name>
    <dbReference type="NCBI Taxonomy" id="2885352"/>
    <lineage>
        <taxon>Bacteria</taxon>
        <taxon>Bacillati</taxon>
        <taxon>Bacillota</taxon>
        <taxon>Clostridia</taxon>
        <taxon>Lachnospirales</taxon>
        <taxon>Lachnospiraceae</taxon>
        <taxon>Hominiventricola</taxon>
    </lineage>
</organism>
<dbReference type="InterPro" id="IPR002104">
    <property type="entry name" value="Integrase_catalytic"/>
</dbReference>
<dbReference type="RefSeq" id="WP_297873621.1">
    <property type="nucleotide sequence ID" value="NZ_JAJEPS010000043.1"/>
</dbReference>
<dbReference type="GO" id="GO:0015074">
    <property type="term" value="P:DNA integration"/>
    <property type="evidence" value="ECO:0007669"/>
    <property type="project" value="UniProtKB-KW"/>
</dbReference>
<dbReference type="PANTHER" id="PTHR30349:SF41">
    <property type="entry name" value="INTEGRASE_RECOMBINASE PROTEIN MJ0367-RELATED"/>
    <property type="match status" value="1"/>
</dbReference>
<comment type="caution">
    <text evidence="9">The sequence shown here is derived from an EMBL/GenBank/DDBJ whole genome shotgun (WGS) entry which is preliminary data.</text>
</comment>
<evidence type="ECO:0000256" key="5">
    <source>
        <dbReference type="ARBA" id="ARBA00023172"/>
    </source>
</evidence>
<comment type="function">
    <text evidence="1">Site-specific tyrosine recombinase, which acts by catalyzing the cutting and rejoining of the recombining DNA molecules.</text>
</comment>
<dbReference type="Gene3D" id="1.10.443.10">
    <property type="entry name" value="Intergrase catalytic core"/>
    <property type="match status" value="1"/>
</dbReference>
<dbReference type="PANTHER" id="PTHR30349">
    <property type="entry name" value="PHAGE INTEGRASE-RELATED"/>
    <property type="match status" value="1"/>
</dbReference>
<sequence>MQKETKLEEILRLTLESLQKQEYSTETLLRYQKKFNALNSFAHSRGISEPSDGLFQEYLSDNKNKYTGEYSVFKDRQRIRVVNLIKSYITNGEADTSRRKGKSAYDSIQTEQLKKELDRFITILEEEPLRPNTIYTYKRIVAYLLIYCEKKSYRSINELVSGDIRNFILYLYEQGYFKPTTITSGLSGLKRFLSLHPDIEHFIMELPTRLPRERKIIEIYSETETYAINEILSDGSLSKRDKAICLLLLETGLRAVDVCNIKLSDIDWNKDVIYIKQQKTGMVLNIPLRKSYGNAIVDYILNERPECNSKYLFVRELAPFTRLNGEGSSIRVVLLKMEALAGISNACRISGSRMTRHNAASSMLRSGVPMADISAVLGHTDPNIVSVYLSTDETVMAACTLPLPQEVHTNE</sequence>
<keyword evidence="4 6" id="KW-0238">DNA-binding</keyword>
<gene>
    <name evidence="9" type="ORF">LKD36_17320</name>
</gene>
<dbReference type="PROSITE" id="PS51898">
    <property type="entry name" value="TYR_RECOMBINASE"/>
    <property type="match status" value="1"/>
</dbReference>
<comment type="similarity">
    <text evidence="2">Belongs to the 'phage' integrase family.</text>
</comment>
<dbReference type="Proteomes" id="UP001198220">
    <property type="component" value="Unassembled WGS sequence"/>
</dbReference>
<evidence type="ECO:0000259" key="8">
    <source>
        <dbReference type="PROSITE" id="PS51900"/>
    </source>
</evidence>
<protein>
    <submittedName>
        <fullName evidence="9">Site-specific integrase</fullName>
    </submittedName>
</protein>
<keyword evidence="5" id="KW-0233">DNA recombination</keyword>
<dbReference type="Pfam" id="PF00589">
    <property type="entry name" value="Phage_integrase"/>
    <property type="match status" value="1"/>
</dbReference>
<evidence type="ECO:0000313" key="10">
    <source>
        <dbReference type="Proteomes" id="UP001198220"/>
    </source>
</evidence>
<feature type="domain" description="Tyr recombinase" evidence="7">
    <location>
        <begin position="205"/>
        <end position="401"/>
    </location>
</feature>
<evidence type="ECO:0000256" key="3">
    <source>
        <dbReference type="ARBA" id="ARBA00022908"/>
    </source>
</evidence>
<evidence type="ECO:0000313" key="9">
    <source>
        <dbReference type="EMBL" id="MCC2127892.1"/>
    </source>
</evidence>
<evidence type="ECO:0000256" key="6">
    <source>
        <dbReference type="PROSITE-ProRule" id="PRU01248"/>
    </source>
</evidence>
<dbReference type="InterPro" id="IPR004107">
    <property type="entry name" value="Integrase_SAM-like_N"/>
</dbReference>
<evidence type="ECO:0000259" key="7">
    <source>
        <dbReference type="PROSITE" id="PS51898"/>
    </source>
</evidence>
<name>A0AAE3A8H1_9FIRM</name>
<accession>A0AAE3A8H1</accession>
<dbReference type="AlphaFoldDB" id="A0AAE3A8H1"/>
<keyword evidence="10" id="KW-1185">Reference proteome</keyword>
<evidence type="ECO:0000256" key="4">
    <source>
        <dbReference type="ARBA" id="ARBA00023125"/>
    </source>
</evidence>
<evidence type="ECO:0000256" key="1">
    <source>
        <dbReference type="ARBA" id="ARBA00003283"/>
    </source>
</evidence>
<dbReference type="GO" id="GO:0006310">
    <property type="term" value="P:DNA recombination"/>
    <property type="evidence" value="ECO:0007669"/>
    <property type="project" value="UniProtKB-KW"/>
</dbReference>
<feature type="domain" description="Core-binding (CB)" evidence="8">
    <location>
        <begin position="111"/>
        <end position="197"/>
    </location>
</feature>
<dbReference type="InterPro" id="IPR013762">
    <property type="entry name" value="Integrase-like_cat_sf"/>
</dbReference>
<dbReference type="PROSITE" id="PS51900">
    <property type="entry name" value="CB"/>
    <property type="match status" value="1"/>
</dbReference>
<proteinExistence type="inferred from homology"/>
<dbReference type="InterPro" id="IPR011010">
    <property type="entry name" value="DNA_brk_join_enz"/>
</dbReference>
<dbReference type="EMBL" id="JAJEPS010000043">
    <property type="protein sequence ID" value="MCC2127892.1"/>
    <property type="molecule type" value="Genomic_DNA"/>
</dbReference>